<accession>A0A5B9FWG5</accession>
<evidence type="ECO:0000313" key="2">
    <source>
        <dbReference type="Proteomes" id="UP000321222"/>
    </source>
</evidence>
<dbReference type="RefSeq" id="WP_147583596.1">
    <property type="nucleotide sequence ID" value="NZ_CP042831.1"/>
</dbReference>
<dbReference type="KEGG" id="fak:FUA48_11110"/>
<reference evidence="1 2" key="1">
    <citation type="submission" date="2019-08" db="EMBL/GenBank/DDBJ databases">
        <title>Flavobacterium alkalisoli sp. nov., isolated from rhizosphere soil of Suaeda salsa.</title>
        <authorList>
            <person name="Sun J.-Q."/>
            <person name="Xu L."/>
        </authorList>
    </citation>
    <scope>NUCLEOTIDE SEQUENCE [LARGE SCALE GENOMIC DNA]</scope>
    <source>
        <strain evidence="1 2">XS-5</strain>
    </source>
</reference>
<dbReference type="OrthoDB" id="910810at2"/>
<evidence type="ECO:0000313" key="1">
    <source>
        <dbReference type="EMBL" id="QEE50108.1"/>
    </source>
</evidence>
<dbReference type="AlphaFoldDB" id="A0A5B9FWG5"/>
<protein>
    <submittedName>
        <fullName evidence="1">Uncharacterized protein</fullName>
    </submittedName>
</protein>
<sequence>MSLLLYINGQLIDLDAGQYIAQTKQVNDLNSLDDRQASYTNKFKLPKTANNIRAMDQMTLSGNLSNVPYQKNTCSLFNDVGECFVYNGWAVITDGGDYYEAVVYDGIINLFKEVEKDTLASIGLDELTHEKTPETVAQSWTQDLPYRYILADYNGKRIYSRGALSFPDRINIDYMVPSINVAWLWGKIFSHYGFTYSGSVFESDEFKNLWLTYPKGLENSGEVIFQSVPDKWHWLKRYKAEWKTYSVSFYDAEINELGGDQPEDNVRYLTAPEAGNYRLTVKGKLAVSTKVNLVVCKNANDYGTFLNPEYIPIPDFFTLKENINSQEEFTVSKNFRLEENDSICLVFRNPSDKFFFWYTPSLNVTLTKLTIGEMNFSNALADFSIKDFIKEIVYRFGLTLFKDKYTNNYEFLSLTEQLKTPAVVDWSNKFAKKLNESYIYGSYAQQNWFRYKYNTEGAFHNDHYITVNNQNLAESKDSINSKIYSPEQQLSLLDAPTNIYKLWEKEVVEEPENDEPPVTYKALDKRFYLMRANLRAGTVRAVSSALASTALASRYYRESFTKLSFSDIINTYYTPLQSILEKALIVNAELYLTDSDISNFDFKKLYYIDALSSYFMVNKINNYIPGRLTKCELVRVNYTPIQREYNVVPTIRLNTINIHNVVQLAPLNYVINYETNFTPVSNLVYQYSPDGVNWKTAQVQQSPRQPDTVITPVPATHFRVRYEATRTLSNTFILD</sequence>
<keyword evidence="2" id="KW-1185">Reference proteome</keyword>
<proteinExistence type="predicted"/>
<dbReference type="EMBL" id="CP042831">
    <property type="protein sequence ID" value="QEE50108.1"/>
    <property type="molecule type" value="Genomic_DNA"/>
</dbReference>
<dbReference type="Proteomes" id="UP000321222">
    <property type="component" value="Chromosome"/>
</dbReference>
<name>A0A5B9FWG5_9FLAO</name>
<gene>
    <name evidence="1" type="ORF">FUA48_11110</name>
</gene>
<organism evidence="1 2">
    <name type="scientific">Flavobacterium alkalisoli</name>
    <dbReference type="NCBI Taxonomy" id="2602769"/>
    <lineage>
        <taxon>Bacteria</taxon>
        <taxon>Pseudomonadati</taxon>
        <taxon>Bacteroidota</taxon>
        <taxon>Flavobacteriia</taxon>
        <taxon>Flavobacteriales</taxon>
        <taxon>Flavobacteriaceae</taxon>
        <taxon>Flavobacterium</taxon>
    </lineage>
</organism>